<dbReference type="EMBL" id="MVJN01000016">
    <property type="protein sequence ID" value="RAP34530.1"/>
    <property type="molecule type" value="Genomic_DNA"/>
</dbReference>
<name>A0A364LFL9_9GAMM</name>
<dbReference type="AlphaFoldDB" id="A0A364LFL9"/>
<sequence length="101" mass="11639">MSIEMARFIYQDPYYSDYRLAFSADALVNSFPYSMPSRQLDITAERMDSLAIIKTPVGLNPNALFKNINPRDAFCSTNKQWILKGRMSIYNPVGIRQFSFV</sequence>
<accession>A0A364LFL9</accession>
<dbReference type="Proteomes" id="UP000249458">
    <property type="component" value="Unassembled WGS sequence"/>
</dbReference>
<evidence type="ECO:0000313" key="2">
    <source>
        <dbReference type="Proteomes" id="UP000249458"/>
    </source>
</evidence>
<organism evidence="1 2">
    <name type="scientific">Legionella quinlivanii</name>
    <dbReference type="NCBI Taxonomy" id="45073"/>
    <lineage>
        <taxon>Bacteria</taxon>
        <taxon>Pseudomonadati</taxon>
        <taxon>Pseudomonadota</taxon>
        <taxon>Gammaproteobacteria</taxon>
        <taxon>Legionellales</taxon>
        <taxon>Legionellaceae</taxon>
        <taxon>Legionella</taxon>
    </lineage>
</organism>
<evidence type="ECO:0000313" key="1">
    <source>
        <dbReference type="EMBL" id="RAP34530.1"/>
    </source>
</evidence>
<comment type="caution">
    <text evidence="1">The sequence shown here is derived from an EMBL/GenBank/DDBJ whole genome shotgun (WGS) entry which is preliminary data.</text>
</comment>
<dbReference type="RefSeq" id="WP_112220790.1">
    <property type="nucleotide sequence ID" value="NZ_MVJN01000016.1"/>
</dbReference>
<proteinExistence type="predicted"/>
<gene>
    <name evidence="1" type="ORF">B1207_15515</name>
</gene>
<reference evidence="1 2" key="1">
    <citation type="submission" date="2017-02" db="EMBL/GenBank/DDBJ databases">
        <title>Legionella quilivanii strain from human: case report and whole genome sequencing analysis.</title>
        <authorList>
            <person name="Lalancette C."/>
            <person name="Leduc J.-M."/>
            <person name="Levesque S."/>
            <person name="Fournier E."/>
            <person name="Saoud J."/>
            <person name="Faucher S.P."/>
            <person name="Bernard K."/>
            <person name="Martineau C."/>
            <person name="Longtin J."/>
        </authorList>
    </citation>
    <scope>NUCLEOTIDE SEQUENCE [LARGE SCALE GENOMIC DNA]</scope>
    <source>
        <strain evidence="1 2">ID143958</strain>
    </source>
</reference>
<protein>
    <submittedName>
        <fullName evidence="1">Uncharacterized protein</fullName>
    </submittedName>
</protein>